<name>A0A226EQX6_FOLCA</name>
<comment type="caution">
    <text evidence="3">The sequence shown here is derived from an EMBL/GenBank/DDBJ whole genome shotgun (WGS) entry which is preliminary data.</text>
</comment>
<dbReference type="Proteomes" id="UP000198287">
    <property type="component" value="Unassembled WGS sequence"/>
</dbReference>
<keyword evidence="4" id="KW-1185">Reference proteome</keyword>
<evidence type="ECO:0000256" key="1">
    <source>
        <dbReference type="SAM" id="MobiDB-lite"/>
    </source>
</evidence>
<protein>
    <submittedName>
        <fullName evidence="3">Uncharacterized protein</fullName>
    </submittedName>
</protein>
<proteinExistence type="predicted"/>
<sequence length="278" mass="31299">MESSPHVIQVMGNCISLLVTDILVYGVLVPVLGAFCGSAAARMLDAEGPFEIYLVILGVCGMFFCTFTIFRWMNVEPRFWKHLFAQDKGYYSILMLRDAVNVFTLFSSIQLFYKSILGMSQFQQNMTKDSNLGEGIGFVFWNGLGEWNFPVPNSIKQRYTWTLETDKSRFFDWGINASIEEERLKMNHMVNTAKLVLAIAFLTASVLKLSYFSVLHTYLRAMTIFTTMQDSSPPNSRGGASMASVVSEYVSDSAFHMNPMKTKSPPSKTEVIKPQKAA</sequence>
<feature type="transmembrane region" description="Helical" evidence="2">
    <location>
        <begin position="52"/>
        <end position="70"/>
    </location>
</feature>
<feature type="transmembrane region" description="Helical" evidence="2">
    <location>
        <begin position="195"/>
        <end position="219"/>
    </location>
</feature>
<gene>
    <name evidence="3" type="ORF">Fcan01_05698</name>
</gene>
<keyword evidence="2" id="KW-0812">Transmembrane</keyword>
<evidence type="ECO:0000256" key="2">
    <source>
        <dbReference type="SAM" id="Phobius"/>
    </source>
</evidence>
<dbReference type="EMBL" id="LNIX01000002">
    <property type="protein sequence ID" value="OXA60033.1"/>
    <property type="molecule type" value="Genomic_DNA"/>
</dbReference>
<keyword evidence="2" id="KW-1133">Transmembrane helix</keyword>
<accession>A0A226EQX6</accession>
<dbReference type="AlphaFoldDB" id="A0A226EQX6"/>
<feature type="transmembrane region" description="Helical" evidence="2">
    <location>
        <begin position="22"/>
        <end position="40"/>
    </location>
</feature>
<evidence type="ECO:0000313" key="4">
    <source>
        <dbReference type="Proteomes" id="UP000198287"/>
    </source>
</evidence>
<evidence type="ECO:0000313" key="3">
    <source>
        <dbReference type="EMBL" id="OXA60033.1"/>
    </source>
</evidence>
<keyword evidence="2" id="KW-0472">Membrane</keyword>
<feature type="region of interest" description="Disordered" evidence="1">
    <location>
        <begin position="256"/>
        <end position="278"/>
    </location>
</feature>
<reference evidence="3 4" key="1">
    <citation type="submission" date="2015-12" db="EMBL/GenBank/DDBJ databases">
        <title>The genome of Folsomia candida.</title>
        <authorList>
            <person name="Faddeeva A."/>
            <person name="Derks M.F."/>
            <person name="Anvar Y."/>
            <person name="Smit S."/>
            <person name="Van Straalen N."/>
            <person name="Roelofs D."/>
        </authorList>
    </citation>
    <scope>NUCLEOTIDE SEQUENCE [LARGE SCALE GENOMIC DNA]</scope>
    <source>
        <strain evidence="3 4">VU population</strain>
        <tissue evidence="3">Whole body</tissue>
    </source>
</reference>
<organism evidence="3 4">
    <name type="scientific">Folsomia candida</name>
    <name type="common">Springtail</name>
    <dbReference type="NCBI Taxonomy" id="158441"/>
    <lineage>
        <taxon>Eukaryota</taxon>
        <taxon>Metazoa</taxon>
        <taxon>Ecdysozoa</taxon>
        <taxon>Arthropoda</taxon>
        <taxon>Hexapoda</taxon>
        <taxon>Collembola</taxon>
        <taxon>Entomobryomorpha</taxon>
        <taxon>Isotomoidea</taxon>
        <taxon>Isotomidae</taxon>
        <taxon>Proisotominae</taxon>
        <taxon>Folsomia</taxon>
    </lineage>
</organism>